<feature type="chain" id="PRO_5037418489" evidence="1">
    <location>
        <begin position="28"/>
        <end position="147"/>
    </location>
</feature>
<dbReference type="EMBL" id="JACPNR010000004">
    <property type="protein sequence ID" value="MBI2677676.1"/>
    <property type="molecule type" value="Genomic_DNA"/>
</dbReference>
<evidence type="ECO:0000256" key="1">
    <source>
        <dbReference type="SAM" id="SignalP"/>
    </source>
</evidence>
<comment type="caution">
    <text evidence="2">The sequence shown here is derived from an EMBL/GenBank/DDBJ whole genome shotgun (WGS) entry which is preliminary data.</text>
</comment>
<keyword evidence="1" id="KW-0732">Signal</keyword>
<organism evidence="2 3">
    <name type="scientific">Candidatus Korobacter versatilis</name>
    <dbReference type="NCBI Taxonomy" id="658062"/>
    <lineage>
        <taxon>Bacteria</taxon>
        <taxon>Pseudomonadati</taxon>
        <taxon>Acidobacteriota</taxon>
        <taxon>Terriglobia</taxon>
        <taxon>Terriglobales</taxon>
        <taxon>Candidatus Korobacteraceae</taxon>
        <taxon>Candidatus Korobacter</taxon>
    </lineage>
</organism>
<dbReference type="AlphaFoldDB" id="A0A932A6N1"/>
<accession>A0A932A6N1</accession>
<feature type="signal peptide" evidence="1">
    <location>
        <begin position="1"/>
        <end position="27"/>
    </location>
</feature>
<name>A0A932A6N1_9BACT</name>
<evidence type="ECO:0000313" key="3">
    <source>
        <dbReference type="Proteomes" id="UP000779809"/>
    </source>
</evidence>
<gene>
    <name evidence="2" type="ORF">HYX28_02730</name>
</gene>
<sequence length="147" mass="14519">MSFARVANTTALALLLALLLAASLARGQSSGSAGLAIRVHITQTLSSSIRSAGACLPLGGAYLTLDEAALPADCNANTTGAEPPVLLVRATLPVALPVATNAQAPASAAEAGASAGTPCQVTTSEPSAWKGELPENAKLCTATVIPD</sequence>
<proteinExistence type="predicted"/>
<evidence type="ECO:0000313" key="2">
    <source>
        <dbReference type="EMBL" id="MBI2677676.1"/>
    </source>
</evidence>
<dbReference type="Proteomes" id="UP000779809">
    <property type="component" value="Unassembled WGS sequence"/>
</dbReference>
<reference evidence="2" key="1">
    <citation type="submission" date="2020-07" db="EMBL/GenBank/DDBJ databases">
        <title>Huge and variable diversity of episymbiotic CPR bacteria and DPANN archaea in groundwater ecosystems.</title>
        <authorList>
            <person name="He C.Y."/>
            <person name="Keren R."/>
            <person name="Whittaker M."/>
            <person name="Farag I.F."/>
            <person name="Doudna J."/>
            <person name="Cate J.H.D."/>
            <person name="Banfield J.F."/>
        </authorList>
    </citation>
    <scope>NUCLEOTIDE SEQUENCE</scope>
    <source>
        <strain evidence="2">NC_groundwater_580_Pr5_B-0.1um_64_19</strain>
    </source>
</reference>
<protein>
    <submittedName>
        <fullName evidence="2">Uncharacterized protein</fullName>
    </submittedName>
</protein>